<dbReference type="EMBL" id="UINC01026699">
    <property type="protein sequence ID" value="SVB04613.1"/>
    <property type="molecule type" value="Genomic_DNA"/>
</dbReference>
<sequence length="141" mass="15940">MFFAKLHPLLVHFPIGLLVTGTLFELYGNFRGEKIVATAGSFNIRFGFWCSIPVAVIGFFGLASLELKDEFKPFVSNHMFFTLSTIIIFFCVILLSKFRYKAWCNILHNFLLMLGLFTVLNAGFYGGELVHRFNLPTGTGN</sequence>
<evidence type="ECO:0000259" key="2">
    <source>
        <dbReference type="Pfam" id="PF09990"/>
    </source>
</evidence>
<feature type="transmembrane region" description="Helical" evidence="1">
    <location>
        <begin position="77"/>
        <end position="95"/>
    </location>
</feature>
<reference evidence="3" key="1">
    <citation type="submission" date="2018-05" db="EMBL/GenBank/DDBJ databases">
        <authorList>
            <person name="Lanie J.A."/>
            <person name="Ng W.-L."/>
            <person name="Kazmierczak K.M."/>
            <person name="Andrzejewski T.M."/>
            <person name="Davidsen T.M."/>
            <person name="Wayne K.J."/>
            <person name="Tettelin H."/>
            <person name="Glass J.I."/>
            <person name="Rusch D."/>
            <person name="Podicherti R."/>
            <person name="Tsui H.-C.T."/>
            <person name="Winkler M.E."/>
        </authorList>
    </citation>
    <scope>NUCLEOTIDE SEQUENCE</scope>
</reference>
<dbReference type="InterPro" id="IPR019251">
    <property type="entry name" value="DUF2231_TM"/>
</dbReference>
<dbReference type="AlphaFoldDB" id="A0A382AUB1"/>
<keyword evidence="1" id="KW-0472">Membrane</keyword>
<gene>
    <name evidence="3" type="ORF">METZ01_LOCUS157467</name>
</gene>
<proteinExistence type="predicted"/>
<feature type="transmembrane region" description="Helical" evidence="1">
    <location>
        <begin position="46"/>
        <end position="65"/>
    </location>
</feature>
<keyword evidence="1" id="KW-0812">Transmembrane</keyword>
<protein>
    <recommendedName>
        <fullName evidence="2">DUF2231 domain-containing protein</fullName>
    </recommendedName>
</protein>
<evidence type="ECO:0000313" key="3">
    <source>
        <dbReference type="EMBL" id="SVB04613.1"/>
    </source>
</evidence>
<feature type="transmembrane region" description="Helical" evidence="1">
    <location>
        <begin position="6"/>
        <end position="26"/>
    </location>
</feature>
<dbReference type="Pfam" id="PF09990">
    <property type="entry name" value="DUF2231"/>
    <property type="match status" value="1"/>
</dbReference>
<keyword evidence="1" id="KW-1133">Transmembrane helix</keyword>
<organism evidence="3">
    <name type="scientific">marine metagenome</name>
    <dbReference type="NCBI Taxonomy" id="408172"/>
    <lineage>
        <taxon>unclassified sequences</taxon>
        <taxon>metagenomes</taxon>
        <taxon>ecological metagenomes</taxon>
    </lineage>
</organism>
<evidence type="ECO:0000256" key="1">
    <source>
        <dbReference type="SAM" id="Phobius"/>
    </source>
</evidence>
<accession>A0A382AUB1</accession>
<name>A0A382AUB1_9ZZZZ</name>
<feature type="domain" description="DUF2231" evidence="2">
    <location>
        <begin position="6"/>
        <end position="135"/>
    </location>
</feature>
<feature type="transmembrane region" description="Helical" evidence="1">
    <location>
        <begin position="107"/>
        <end position="126"/>
    </location>
</feature>